<evidence type="ECO:0000313" key="3">
    <source>
        <dbReference type="EMBL" id="ABF46007.1"/>
    </source>
</evidence>
<dbReference type="Proteomes" id="UP000002431">
    <property type="component" value="Chromosome"/>
</dbReference>
<evidence type="ECO:0000313" key="4">
    <source>
        <dbReference type="Proteomes" id="UP000002431"/>
    </source>
</evidence>
<protein>
    <submittedName>
        <fullName evidence="3">Glyoxalase/bleomycin resistance protein/dioxygenase</fullName>
    </submittedName>
</protein>
<dbReference type="SUPFAM" id="SSF54593">
    <property type="entry name" value="Glyoxalase/Bleomycin resistance protein/Dihydroxybiphenyl dioxygenase"/>
    <property type="match status" value="1"/>
</dbReference>
<dbReference type="InterPro" id="IPR029068">
    <property type="entry name" value="Glyas_Bleomycin-R_OHBP_Dase"/>
</dbReference>
<dbReference type="GO" id="GO:0004493">
    <property type="term" value="F:methylmalonyl-CoA epimerase activity"/>
    <property type="evidence" value="ECO:0007669"/>
    <property type="project" value="TreeGrafter"/>
</dbReference>
<accession>Q1IXM7</accession>
<gene>
    <name evidence="3" type="ordered locus">Dgeo_1712</name>
</gene>
<sequence length="140" mass="15276">MAGDKGSRGHEPSLRATFPLMLKHVSFLTRNLAATLAFYARLGGVVTKTEVTAEGFQRGVVRLGEGRLQFFEVPGEAPAPQKHWAEHIALEVADLRTRLSELRAAGVTVTRDLQPSPSGRDMAFVLDPDGRQVELLEAGR</sequence>
<dbReference type="EMBL" id="CP000359">
    <property type="protein sequence ID" value="ABF46007.1"/>
    <property type="molecule type" value="Genomic_DNA"/>
</dbReference>
<dbReference type="eggNOG" id="COG0346">
    <property type="taxonomic scope" value="Bacteria"/>
</dbReference>
<dbReference type="PROSITE" id="PS51819">
    <property type="entry name" value="VOC"/>
    <property type="match status" value="1"/>
</dbReference>
<keyword evidence="1" id="KW-0479">Metal-binding</keyword>
<reference evidence="3" key="1">
    <citation type="submission" date="2006-04" db="EMBL/GenBank/DDBJ databases">
        <title>Complete sequence of chromosome of Deinococcus geothermalis DSM 11300.</title>
        <authorList>
            <consortium name="US DOE Joint Genome Institute"/>
            <person name="Copeland A."/>
            <person name="Lucas S."/>
            <person name="Lapidus A."/>
            <person name="Barry K."/>
            <person name="Detter J.C."/>
            <person name="Glavina del Rio T."/>
            <person name="Hammon N."/>
            <person name="Israni S."/>
            <person name="Dalin E."/>
            <person name="Tice H."/>
            <person name="Pitluck S."/>
            <person name="Brettin T."/>
            <person name="Bruce D."/>
            <person name="Han C."/>
            <person name="Tapia R."/>
            <person name="Saunders E."/>
            <person name="Gilna P."/>
            <person name="Schmutz J."/>
            <person name="Larimer F."/>
            <person name="Land M."/>
            <person name="Hauser L."/>
            <person name="Kyrpides N."/>
            <person name="Kim E."/>
            <person name="Daly M.J."/>
            <person name="Fredrickson J.K."/>
            <person name="Makarova K.S."/>
            <person name="Gaidamakova E.K."/>
            <person name="Zhai M."/>
            <person name="Richardson P."/>
        </authorList>
    </citation>
    <scope>NUCLEOTIDE SEQUENCE</scope>
    <source>
        <strain evidence="3">DSM 11300</strain>
    </source>
</reference>
<dbReference type="HOGENOM" id="CLU_046006_8_1_0"/>
<dbReference type="STRING" id="319795.Dgeo_1712"/>
<evidence type="ECO:0000256" key="1">
    <source>
        <dbReference type="ARBA" id="ARBA00022723"/>
    </source>
</evidence>
<dbReference type="AlphaFoldDB" id="Q1IXM7"/>
<dbReference type="InterPro" id="IPR051785">
    <property type="entry name" value="MMCE/EMCE_epimerase"/>
</dbReference>
<dbReference type="GO" id="GO:0046872">
    <property type="term" value="F:metal ion binding"/>
    <property type="evidence" value="ECO:0007669"/>
    <property type="project" value="UniProtKB-KW"/>
</dbReference>
<dbReference type="KEGG" id="dge:Dgeo_1712"/>
<feature type="domain" description="VOC" evidence="2">
    <location>
        <begin position="21"/>
        <end position="138"/>
    </location>
</feature>
<evidence type="ECO:0000259" key="2">
    <source>
        <dbReference type="PROSITE" id="PS51819"/>
    </source>
</evidence>
<dbReference type="GO" id="GO:0046491">
    <property type="term" value="P:L-methylmalonyl-CoA metabolic process"/>
    <property type="evidence" value="ECO:0007669"/>
    <property type="project" value="TreeGrafter"/>
</dbReference>
<dbReference type="PANTHER" id="PTHR43048">
    <property type="entry name" value="METHYLMALONYL-COA EPIMERASE"/>
    <property type="match status" value="1"/>
</dbReference>
<dbReference type="Gene3D" id="3.10.180.10">
    <property type="entry name" value="2,3-Dihydroxybiphenyl 1,2-Dioxygenase, domain 1"/>
    <property type="match status" value="1"/>
</dbReference>
<dbReference type="PANTHER" id="PTHR43048:SF5">
    <property type="entry name" value="BLR5325 PROTEIN"/>
    <property type="match status" value="1"/>
</dbReference>
<dbReference type="InterPro" id="IPR004360">
    <property type="entry name" value="Glyas_Fos-R_dOase_dom"/>
</dbReference>
<dbReference type="InterPro" id="IPR037523">
    <property type="entry name" value="VOC_core"/>
</dbReference>
<name>Q1IXM7_DEIGD</name>
<keyword evidence="4" id="KW-1185">Reference proteome</keyword>
<proteinExistence type="predicted"/>
<dbReference type="Pfam" id="PF00903">
    <property type="entry name" value="Glyoxalase"/>
    <property type="match status" value="1"/>
</dbReference>
<organism evidence="3 4">
    <name type="scientific">Deinococcus geothermalis (strain DSM 11300 / CIP 105573 / AG-3a)</name>
    <dbReference type="NCBI Taxonomy" id="319795"/>
    <lineage>
        <taxon>Bacteria</taxon>
        <taxon>Thermotogati</taxon>
        <taxon>Deinococcota</taxon>
        <taxon>Deinococci</taxon>
        <taxon>Deinococcales</taxon>
        <taxon>Deinococcaceae</taxon>
        <taxon>Deinococcus</taxon>
    </lineage>
</organism>